<comment type="caution">
    <text evidence="4">The sequence shown here is derived from an EMBL/GenBank/DDBJ whole genome shotgun (WGS) entry which is preliminary data.</text>
</comment>
<dbReference type="SMART" id="SM00421">
    <property type="entry name" value="HTH_LUXR"/>
    <property type="match status" value="1"/>
</dbReference>
<organism evidence="4">
    <name type="scientific">mine drainage metagenome</name>
    <dbReference type="NCBI Taxonomy" id="410659"/>
    <lineage>
        <taxon>unclassified sequences</taxon>
        <taxon>metagenomes</taxon>
        <taxon>ecological metagenomes</taxon>
    </lineage>
</organism>
<dbReference type="PROSITE" id="PS00622">
    <property type="entry name" value="HTH_LUXR_1"/>
    <property type="match status" value="1"/>
</dbReference>
<dbReference type="PANTHER" id="PTHR43214:SF38">
    <property type="entry name" value="NITRATE_NITRITE RESPONSE REGULATOR PROTEIN NARL"/>
    <property type="match status" value="1"/>
</dbReference>
<keyword evidence="1" id="KW-0238">DNA-binding</keyword>
<name>A0A1J5PNW4_9ZZZZ</name>
<feature type="domain" description="HTH luxR-type" evidence="2">
    <location>
        <begin position="151"/>
        <end position="216"/>
    </location>
</feature>
<dbReference type="GO" id="GO:0000160">
    <property type="term" value="P:phosphorelay signal transduction system"/>
    <property type="evidence" value="ECO:0007669"/>
    <property type="project" value="InterPro"/>
</dbReference>
<feature type="domain" description="Response regulatory" evidence="3">
    <location>
        <begin position="8"/>
        <end position="125"/>
    </location>
</feature>
<evidence type="ECO:0000256" key="1">
    <source>
        <dbReference type="ARBA" id="ARBA00023125"/>
    </source>
</evidence>
<evidence type="ECO:0000259" key="2">
    <source>
        <dbReference type="PROSITE" id="PS50043"/>
    </source>
</evidence>
<dbReference type="Pfam" id="PF00196">
    <property type="entry name" value="GerE"/>
    <property type="match status" value="1"/>
</dbReference>
<sequence length="216" mass="23391">MSPRSPYRILIIDDHPLFRKGLEQLLGLAGGEFSVVGEASSGVEGVELTRHLAPDIVLLDLNMKGMNGLEVLKAIKSRDLASQIIILTVSDAAEDLIAALRAGADGYLLKDMKPGALIDSIKKTAETGQMVLSDQLTHLLVRSLRETPMPKTMGDANLTSQESRILSHIKDGKSNKVIARELGIAEGTVKVHVKRILRKLNLNSRTQAAVWATGKL</sequence>
<dbReference type="CDD" id="cd06170">
    <property type="entry name" value="LuxR_C_like"/>
    <property type="match status" value="1"/>
</dbReference>
<dbReference type="InterPro" id="IPR039420">
    <property type="entry name" value="WalR-like"/>
</dbReference>
<dbReference type="SUPFAM" id="SSF46894">
    <property type="entry name" value="C-terminal effector domain of the bipartite response regulators"/>
    <property type="match status" value="1"/>
</dbReference>
<dbReference type="AlphaFoldDB" id="A0A1J5PNW4"/>
<dbReference type="Pfam" id="PF00072">
    <property type="entry name" value="Response_reg"/>
    <property type="match status" value="1"/>
</dbReference>
<proteinExistence type="predicted"/>
<accession>A0A1J5PNW4</accession>
<dbReference type="InterPro" id="IPR001789">
    <property type="entry name" value="Sig_transdc_resp-reg_receiver"/>
</dbReference>
<dbReference type="PROSITE" id="PS50043">
    <property type="entry name" value="HTH_LUXR_2"/>
    <property type="match status" value="1"/>
</dbReference>
<dbReference type="EMBL" id="MLJW01006230">
    <property type="protein sequence ID" value="OIQ66971.1"/>
    <property type="molecule type" value="Genomic_DNA"/>
</dbReference>
<protein>
    <submittedName>
        <fullName evidence="4">Nitrate/nitrite response regulator protein NarL</fullName>
    </submittedName>
</protein>
<dbReference type="InterPro" id="IPR011006">
    <property type="entry name" value="CheY-like_superfamily"/>
</dbReference>
<reference evidence="4" key="1">
    <citation type="submission" date="2016-10" db="EMBL/GenBank/DDBJ databases">
        <title>Sequence of Gallionella enrichment culture.</title>
        <authorList>
            <person name="Poehlein A."/>
            <person name="Muehling M."/>
            <person name="Daniel R."/>
        </authorList>
    </citation>
    <scope>NUCLEOTIDE SEQUENCE</scope>
</reference>
<evidence type="ECO:0000313" key="4">
    <source>
        <dbReference type="EMBL" id="OIQ66971.1"/>
    </source>
</evidence>
<dbReference type="GO" id="GO:0003677">
    <property type="term" value="F:DNA binding"/>
    <property type="evidence" value="ECO:0007669"/>
    <property type="project" value="UniProtKB-KW"/>
</dbReference>
<dbReference type="SUPFAM" id="SSF52172">
    <property type="entry name" value="CheY-like"/>
    <property type="match status" value="1"/>
</dbReference>
<dbReference type="Gene3D" id="3.40.50.2300">
    <property type="match status" value="1"/>
</dbReference>
<dbReference type="GO" id="GO:0006355">
    <property type="term" value="P:regulation of DNA-templated transcription"/>
    <property type="evidence" value="ECO:0007669"/>
    <property type="project" value="InterPro"/>
</dbReference>
<dbReference type="PRINTS" id="PR00038">
    <property type="entry name" value="HTHLUXR"/>
</dbReference>
<dbReference type="SMART" id="SM00448">
    <property type="entry name" value="REC"/>
    <property type="match status" value="1"/>
</dbReference>
<dbReference type="PROSITE" id="PS50110">
    <property type="entry name" value="RESPONSE_REGULATORY"/>
    <property type="match status" value="1"/>
</dbReference>
<dbReference type="NCBIfam" id="NF007935">
    <property type="entry name" value="PRK10651.1"/>
    <property type="match status" value="1"/>
</dbReference>
<dbReference type="InterPro" id="IPR000792">
    <property type="entry name" value="Tscrpt_reg_LuxR_C"/>
</dbReference>
<evidence type="ECO:0000259" key="3">
    <source>
        <dbReference type="PROSITE" id="PS50110"/>
    </source>
</evidence>
<gene>
    <name evidence="4" type="primary">narL_7</name>
    <name evidence="4" type="ORF">GALL_514560</name>
</gene>
<dbReference type="PANTHER" id="PTHR43214">
    <property type="entry name" value="TWO-COMPONENT RESPONSE REGULATOR"/>
    <property type="match status" value="1"/>
</dbReference>
<dbReference type="InterPro" id="IPR016032">
    <property type="entry name" value="Sig_transdc_resp-reg_C-effctor"/>
</dbReference>